<evidence type="ECO:0000256" key="3">
    <source>
        <dbReference type="ARBA" id="ARBA00022723"/>
    </source>
</evidence>
<evidence type="ECO:0000256" key="5">
    <source>
        <dbReference type="ARBA" id="ARBA00023004"/>
    </source>
</evidence>
<gene>
    <name evidence="8" type="ORF">ACT18_24240</name>
</gene>
<proteinExistence type="predicted"/>
<organism evidence="8 9">
    <name type="scientific">Mycolicibacter kumamotonensis</name>
    <dbReference type="NCBI Taxonomy" id="354243"/>
    <lineage>
        <taxon>Bacteria</taxon>
        <taxon>Bacillati</taxon>
        <taxon>Actinomycetota</taxon>
        <taxon>Actinomycetes</taxon>
        <taxon>Mycobacteriales</taxon>
        <taxon>Mycobacteriaceae</taxon>
        <taxon>Mycolicibacter</taxon>
    </lineage>
</organism>
<dbReference type="Proteomes" id="UP000092668">
    <property type="component" value="Unassembled WGS sequence"/>
</dbReference>
<accession>A0A1B8S917</accession>
<dbReference type="SUPFAM" id="SSF54862">
    <property type="entry name" value="4Fe-4S ferredoxins"/>
    <property type="match status" value="1"/>
</dbReference>
<comment type="caution">
    <text evidence="8">The sequence shown here is derived from an EMBL/GenBank/DDBJ whole genome shotgun (WGS) entry which is preliminary data.</text>
</comment>
<dbReference type="InterPro" id="IPR051269">
    <property type="entry name" value="Fe-S_cluster_ET"/>
</dbReference>
<evidence type="ECO:0000256" key="7">
    <source>
        <dbReference type="ARBA" id="ARBA00023291"/>
    </source>
</evidence>
<dbReference type="OrthoDB" id="3215002at2"/>
<dbReference type="AlphaFoldDB" id="A0A1B8S917"/>
<keyword evidence="5" id="KW-0408">Iron</keyword>
<evidence type="ECO:0000313" key="9">
    <source>
        <dbReference type="Proteomes" id="UP000092668"/>
    </source>
</evidence>
<evidence type="ECO:0000313" key="8">
    <source>
        <dbReference type="EMBL" id="OBY29220.1"/>
    </source>
</evidence>
<reference evidence="8 9" key="1">
    <citation type="submission" date="2015-06" db="EMBL/GenBank/DDBJ databases">
        <title>Genome sequence of Mycobacterium kumamotonense strain Roo.</title>
        <authorList>
            <person name="Greninger A.L."/>
            <person name="Cunningham G."/>
            <person name="Miller S."/>
        </authorList>
    </citation>
    <scope>NUCLEOTIDE SEQUENCE [LARGE SCALE GENOMIC DNA]</scope>
    <source>
        <strain evidence="8 9">Roo</strain>
    </source>
</reference>
<dbReference type="GO" id="GO:0051538">
    <property type="term" value="F:3 iron, 4 sulfur cluster binding"/>
    <property type="evidence" value="ECO:0007669"/>
    <property type="project" value="UniProtKB-KW"/>
</dbReference>
<protein>
    <recommendedName>
        <fullName evidence="10">Ferredoxin</fullName>
    </recommendedName>
</protein>
<evidence type="ECO:0008006" key="10">
    <source>
        <dbReference type="Google" id="ProtNLM"/>
    </source>
</evidence>
<dbReference type="PANTHER" id="PTHR36923:SF3">
    <property type="entry name" value="FERREDOXIN"/>
    <property type="match status" value="1"/>
</dbReference>
<evidence type="ECO:0000256" key="1">
    <source>
        <dbReference type="ARBA" id="ARBA00001927"/>
    </source>
</evidence>
<dbReference type="PANTHER" id="PTHR36923">
    <property type="entry name" value="FERREDOXIN"/>
    <property type="match status" value="1"/>
</dbReference>
<dbReference type="GO" id="GO:0046872">
    <property type="term" value="F:metal ion binding"/>
    <property type="evidence" value="ECO:0007669"/>
    <property type="project" value="UniProtKB-KW"/>
</dbReference>
<keyword evidence="6" id="KW-0411">Iron-sulfur</keyword>
<name>A0A1B8S917_9MYCO</name>
<dbReference type="RefSeq" id="WP_065289853.1">
    <property type="nucleotide sequence ID" value="NZ_LFOE01000133.1"/>
</dbReference>
<keyword evidence="4" id="KW-0249">Electron transport</keyword>
<evidence type="ECO:0000256" key="6">
    <source>
        <dbReference type="ARBA" id="ARBA00023014"/>
    </source>
</evidence>
<dbReference type="Pfam" id="PF13459">
    <property type="entry name" value="Fer4_15"/>
    <property type="match status" value="1"/>
</dbReference>
<keyword evidence="9" id="KW-1185">Reference proteome</keyword>
<dbReference type="Gene3D" id="3.30.70.20">
    <property type="match status" value="1"/>
</dbReference>
<comment type="cofactor">
    <cofactor evidence="1">
        <name>[3Fe-4S] cluster</name>
        <dbReference type="ChEBI" id="CHEBI:21137"/>
    </cofactor>
</comment>
<evidence type="ECO:0000256" key="4">
    <source>
        <dbReference type="ARBA" id="ARBA00022982"/>
    </source>
</evidence>
<dbReference type="EMBL" id="LFOE01000133">
    <property type="protein sequence ID" value="OBY29220.1"/>
    <property type="molecule type" value="Genomic_DNA"/>
</dbReference>
<keyword evidence="2" id="KW-0813">Transport</keyword>
<evidence type="ECO:0000256" key="2">
    <source>
        <dbReference type="ARBA" id="ARBA00022448"/>
    </source>
</evidence>
<keyword evidence="3" id="KW-0479">Metal-binding</keyword>
<sequence length="74" mass="8007">MRVAVDWGLCESNAVCQGIAPHVFEVGDDDKLRVLVDEVDPADQPLIENAVSSCPKQALRLVESQEDSDVAEPS</sequence>
<keyword evidence="7" id="KW-0003">3Fe-4S</keyword>